<sequence length="416" mass="42019">MIRSTTRSGLPWLPLLALATAVFITALTETLPAGLLTGMSTALNVSDAAAGQTVTLYAAGTALTAIPLARLTARARRKTVLLWAMAIFAAANALTAAVPVYSVTLAARVVAGVAGGLAWAVLAGYARRLAPPGSEGRAIAIAMTGIPVALSLGVPAGTFIGELVGWRAAFAAVTVVALGVIAWIACGVPDVTAEPSVEGTRSVTTREALAVPGVVAVMSVVLIFVLGHTMLYSYIGPFLDSARLGSATDLMLLVFGAASLAAIWLTGRYVDSMLRRLTLASAVLFVVAGVVLATTPPALLIWFAVGIWGLGWGGVPSLLQTAGGQAASKHSLAAADTAQAILVTLWNTAMALGGLFGGLVLVGIGTPAIPATAAALVLVSLAIVVAGQEHAFPAHGGPRSPADNVIEDRPVESGSR</sequence>
<dbReference type="InterPro" id="IPR020846">
    <property type="entry name" value="MFS_dom"/>
</dbReference>
<dbReference type="InterPro" id="IPR050189">
    <property type="entry name" value="MFS_Efflux_Transporters"/>
</dbReference>
<evidence type="ECO:0000259" key="8">
    <source>
        <dbReference type="PROSITE" id="PS50850"/>
    </source>
</evidence>
<evidence type="ECO:0000313" key="10">
    <source>
        <dbReference type="Proteomes" id="UP000707731"/>
    </source>
</evidence>
<comment type="caution">
    <text evidence="9">The sequence shown here is derived from an EMBL/GenBank/DDBJ whole genome shotgun (WGS) entry which is preliminary data.</text>
</comment>
<gene>
    <name evidence="9" type="ORF">IU449_01170</name>
</gene>
<feature type="transmembrane region" description="Helical" evidence="7">
    <location>
        <begin position="12"/>
        <end position="34"/>
    </location>
</feature>
<dbReference type="InterPro" id="IPR036259">
    <property type="entry name" value="MFS_trans_sf"/>
</dbReference>
<proteinExistence type="predicted"/>
<dbReference type="CDD" id="cd17324">
    <property type="entry name" value="MFS_NepI_like"/>
    <property type="match status" value="1"/>
</dbReference>
<evidence type="ECO:0000256" key="1">
    <source>
        <dbReference type="ARBA" id="ARBA00004651"/>
    </source>
</evidence>
<keyword evidence="5 7" id="KW-0472">Membrane</keyword>
<keyword evidence="2" id="KW-1003">Cell membrane</keyword>
<feature type="transmembrane region" description="Helical" evidence="7">
    <location>
        <begin position="80"/>
        <end position="99"/>
    </location>
</feature>
<evidence type="ECO:0000256" key="5">
    <source>
        <dbReference type="ARBA" id="ARBA00023136"/>
    </source>
</evidence>
<dbReference type="PANTHER" id="PTHR43124">
    <property type="entry name" value="PURINE EFFLUX PUMP PBUE"/>
    <property type="match status" value="1"/>
</dbReference>
<dbReference type="Proteomes" id="UP000707731">
    <property type="component" value="Unassembled WGS sequence"/>
</dbReference>
<keyword evidence="10" id="KW-1185">Reference proteome</keyword>
<feature type="transmembrane region" description="Helical" evidence="7">
    <location>
        <begin position="166"/>
        <end position="188"/>
    </location>
</feature>
<organism evidence="9 10">
    <name type="scientific">Nocardia higoensis</name>
    <dbReference type="NCBI Taxonomy" id="228599"/>
    <lineage>
        <taxon>Bacteria</taxon>
        <taxon>Bacillati</taxon>
        <taxon>Actinomycetota</taxon>
        <taxon>Actinomycetes</taxon>
        <taxon>Mycobacteriales</taxon>
        <taxon>Nocardiaceae</taxon>
        <taxon>Nocardia</taxon>
    </lineage>
</organism>
<protein>
    <submittedName>
        <fullName evidence="9">MFS transporter</fullName>
    </submittedName>
</protein>
<dbReference type="InterPro" id="IPR011701">
    <property type="entry name" value="MFS"/>
</dbReference>
<evidence type="ECO:0000313" key="9">
    <source>
        <dbReference type="EMBL" id="MBF6353173.1"/>
    </source>
</evidence>
<feature type="transmembrane region" description="Helical" evidence="7">
    <location>
        <begin position="277"/>
        <end position="294"/>
    </location>
</feature>
<comment type="subcellular location">
    <subcellularLocation>
        <location evidence="1">Cell membrane</location>
        <topology evidence="1">Multi-pass membrane protein</topology>
    </subcellularLocation>
</comment>
<dbReference type="EMBL" id="JADLQN010000001">
    <property type="protein sequence ID" value="MBF6353173.1"/>
    <property type="molecule type" value="Genomic_DNA"/>
</dbReference>
<dbReference type="PROSITE" id="PS50850">
    <property type="entry name" value="MFS"/>
    <property type="match status" value="1"/>
</dbReference>
<evidence type="ECO:0000256" key="4">
    <source>
        <dbReference type="ARBA" id="ARBA00022989"/>
    </source>
</evidence>
<accession>A0ABS0D8R8</accession>
<feature type="transmembrane region" description="Helical" evidence="7">
    <location>
        <begin position="209"/>
        <end position="235"/>
    </location>
</feature>
<evidence type="ECO:0000256" key="7">
    <source>
        <dbReference type="SAM" id="Phobius"/>
    </source>
</evidence>
<keyword evidence="3 7" id="KW-0812">Transmembrane</keyword>
<evidence type="ECO:0000256" key="6">
    <source>
        <dbReference type="SAM" id="MobiDB-lite"/>
    </source>
</evidence>
<feature type="transmembrane region" description="Helical" evidence="7">
    <location>
        <begin position="54"/>
        <end position="73"/>
    </location>
</feature>
<keyword evidence="4 7" id="KW-1133">Transmembrane helix</keyword>
<feature type="transmembrane region" description="Helical" evidence="7">
    <location>
        <begin position="138"/>
        <end position="160"/>
    </location>
</feature>
<name>A0ABS0D8R8_9NOCA</name>
<dbReference type="Gene3D" id="1.20.1250.20">
    <property type="entry name" value="MFS general substrate transporter like domains"/>
    <property type="match status" value="1"/>
</dbReference>
<dbReference type="Pfam" id="PF07690">
    <property type="entry name" value="MFS_1"/>
    <property type="match status" value="1"/>
</dbReference>
<dbReference type="PANTHER" id="PTHR43124:SF3">
    <property type="entry name" value="CHLORAMPHENICOL EFFLUX PUMP RV0191"/>
    <property type="match status" value="1"/>
</dbReference>
<feature type="transmembrane region" description="Helical" evidence="7">
    <location>
        <begin position="340"/>
        <end position="362"/>
    </location>
</feature>
<evidence type="ECO:0000256" key="2">
    <source>
        <dbReference type="ARBA" id="ARBA00022475"/>
    </source>
</evidence>
<feature type="transmembrane region" description="Helical" evidence="7">
    <location>
        <begin position="247"/>
        <end position="265"/>
    </location>
</feature>
<feature type="domain" description="Major facilitator superfamily (MFS) profile" evidence="8">
    <location>
        <begin position="14"/>
        <end position="391"/>
    </location>
</feature>
<feature type="transmembrane region" description="Helical" evidence="7">
    <location>
        <begin position="368"/>
        <end position="386"/>
    </location>
</feature>
<dbReference type="RefSeq" id="WP_195000118.1">
    <property type="nucleotide sequence ID" value="NZ_JADLQN010000001.1"/>
</dbReference>
<feature type="transmembrane region" description="Helical" evidence="7">
    <location>
        <begin position="105"/>
        <end position="126"/>
    </location>
</feature>
<evidence type="ECO:0000256" key="3">
    <source>
        <dbReference type="ARBA" id="ARBA00022692"/>
    </source>
</evidence>
<dbReference type="SUPFAM" id="SSF103473">
    <property type="entry name" value="MFS general substrate transporter"/>
    <property type="match status" value="1"/>
</dbReference>
<reference evidence="9 10" key="1">
    <citation type="submission" date="2020-10" db="EMBL/GenBank/DDBJ databases">
        <title>Identification of Nocardia species via Next-generation sequencing and recognition of intraspecies genetic diversity.</title>
        <authorList>
            <person name="Li P."/>
            <person name="Li P."/>
            <person name="Lu B."/>
        </authorList>
    </citation>
    <scope>NUCLEOTIDE SEQUENCE [LARGE SCALE GENOMIC DNA]</scope>
    <source>
        <strain evidence="9 10">BJ06-0143</strain>
    </source>
</reference>
<feature type="region of interest" description="Disordered" evidence="6">
    <location>
        <begin position="393"/>
        <end position="416"/>
    </location>
</feature>
<feature type="compositionally biased region" description="Basic and acidic residues" evidence="6">
    <location>
        <begin position="406"/>
        <end position="416"/>
    </location>
</feature>